<protein>
    <submittedName>
        <fullName evidence="2">Uncharacterized protein</fullName>
    </submittedName>
</protein>
<evidence type="ECO:0000256" key="1">
    <source>
        <dbReference type="SAM" id="MobiDB-lite"/>
    </source>
</evidence>
<dbReference type="OrthoDB" id="7676303at2759"/>
<feature type="region of interest" description="Disordered" evidence="1">
    <location>
        <begin position="582"/>
        <end position="603"/>
    </location>
</feature>
<proteinExistence type="predicted"/>
<feature type="compositionally biased region" description="Low complexity" evidence="1">
    <location>
        <begin position="589"/>
        <end position="603"/>
    </location>
</feature>
<evidence type="ECO:0000313" key="3">
    <source>
        <dbReference type="Proteomes" id="UP001153636"/>
    </source>
</evidence>
<reference evidence="2" key="1">
    <citation type="submission" date="2022-01" db="EMBL/GenBank/DDBJ databases">
        <authorList>
            <person name="King R."/>
        </authorList>
    </citation>
    <scope>NUCLEOTIDE SEQUENCE</scope>
</reference>
<organism evidence="2 3">
    <name type="scientific">Psylliodes chrysocephalus</name>
    <dbReference type="NCBI Taxonomy" id="3402493"/>
    <lineage>
        <taxon>Eukaryota</taxon>
        <taxon>Metazoa</taxon>
        <taxon>Ecdysozoa</taxon>
        <taxon>Arthropoda</taxon>
        <taxon>Hexapoda</taxon>
        <taxon>Insecta</taxon>
        <taxon>Pterygota</taxon>
        <taxon>Neoptera</taxon>
        <taxon>Endopterygota</taxon>
        <taxon>Coleoptera</taxon>
        <taxon>Polyphaga</taxon>
        <taxon>Cucujiformia</taxon>
        <taxon>Chrysomeloidea</taxon>
        <taxon>Chrysomelidae</taxon>
        <taxon>Galerucinae</taxon>
        <taxon>Alticini</taxon>
        <taxon>Psylliodes</taxon>
    </lineage>
</organism>
<accession>A0A9P0G8L8</accession>
<feature type="compositionally biased region" description="Polar residues" evidence="1">
    <location>
        <begin position="376"/>
        <end position="387"/>
    </location>
</feature>
<feature type="region of interest" description="Disordered" evidence="1">
    <location>
        <begin position="221"/>
        <end position="335"/>
    </location>
</feature>
<name>A0A9P0G8L8_9CUCU</name>
<feature type="region of interest" description="Disordered" evidence="1">
    <location>
        <begin position="355"/>
        <end position="387"/>
    </location>
</feature>
<dbReference type="Proteomes" id="UP001153636">
    <property type="component" value="Chromosome 12"/>
</dbReference>
<sequence>MYGGPPDQQPQQWSVRAEFTITHPGLKNPINPPKTDTVQDEKGVKMLYSWSANDNQNQVVTSDSGSSNQDKLYGFQKGNLFFTSTPPSKPSLTVPTQDSAYSSDLSTCSPMYHRKCRSTCNIVLSNKAASSCGRTQSLRCQTPSLCCDKKTEGYYGCGDPWCHHIQYADDYRRISPVRETCEDICGEDCTFCGNPDYKIKRDVSVQTYEVANKCTSPMMKSDAVEGDLGKGKGSKLKRGRAIYNRSRQSSVRSSTSPSSVKRDDSRDLPRSSRSPSFKGTPPKIATKTGSGSEDSSKKPRTIHIDVYCTGTEIETDSSSSSESDSRSKSVSTPQTVFESKNMCVTHKKADDKKLPFRLSKTNSTSVEKEDSDDNESASTGYPSKMSSYSTIGRSLSSMTSFQGSITPFSVSSCTVPDYESSVGNTSWKDTFSDVDSLLHSRSSIPQNDSLYFVPRRIEEEAVSTCSSQKMTNTNTTNSINLAPSDSFDYADSEDKLRIKRMERMWKYNYNVQSKNKMLKEQDKLQEVVDKRLNKISISKDSDSEASDGSEKGWTVLNNDQKNIAVSKSNSTPKMFTSDVKRSQILPLNPSSNTSPLCTSPSTTLSRSPSTLLIKQRLSVDPSLRSPFTIVPGKYTEPRYIAKRFGQVITVFKKPGHHVGPAKNPSCSCDHCRRYWENAGFNRNRTCSVGDTPVSAPFWNWKGLKKCSD</sequence>
<feature type="compositionally biased region" description="Low complexity" evidence="1">
    <location>
        <begin position="245"/>
        <end position="259"/>
    </location>
</feature>
<evidence type="ECO:0000313" key="2">
    <source>
        <dbReference type="EMBL" id="CAH1101946.1"/>
    </source>
</evidence>
<dbReference type="AlphaFoldDB" id="A0A9P0G8L8"/>
<dbReference type="EMBL" id="OV651824">
    <property type="protein sequence ID" value="CAH1101946.1"/>
    <property type="molecule type" value="Genomic_DNA"/>
</dbReference>
<gene>
    <name evidence="2" type="ORF">PSYICH_LOCUS3470</name>
</gene>
<feature type="compositionally biased region" description="Basic and acidic residues" evidence="1">
    <location>
        <begin position="260"/>
        <end position="270"/>
    </location>
</feature>
<keyword evidence="3" id="KW-1185">Reference proteome</keyword>